<dbReference type="InterPro" id="IPR029068">
    <property type="entry name" value="Glyas_Bleomycin-R_OHBP_Dase"/>
</dbReference>
<dbReference type="PANTHER" id="PTHR47802:SF1">
    <property type="entry name" value="GLYOXALASE FAMILY PROTEIN, EXPRESSED"/>
    <property type="match status" value="1"/>
</dbReference>
<accession>A0A157ZRW7</accession>
<dbReference type="Pfam" id="PF00903">
    <property type="entry name" value="Glyoxalase"/>
    <property type="match status" value="1"/>
</dbReference>
<dbReference type="OrthoDB" id="8562712at2"/>
<comment type="caution">
    <text evidence="2">The sequence shown here is derived from an EMBL/GenBank/DDBJ whole genome shotgun (WGS) entry which is preliminary data.</text>
</comment>
<dbReference type="Gene3D" id="3.10.180.10">
    <property type="entry name" value="2,3-Dihydroxybiphenyl 1,2-Dioxygenase, domain 1"/>
    <property type="match status" value="1"/>
</dbReference>
<dbReference type="AlphaFoldDB" id="A0A157ZRW7"/>
<evidence type="ECO:0000259" key="1">
    <source>
        <dbReference type="PROSITE" id="PS51819"/>
    </source>
</evidence>
<dbReference type="Proteomes" id="UP000054911">
    <property type="component" value="Unassembled WGS sequence"/>
</dbReference>
<evidence type="ECO:0000313" key="2">
    <source>
        <dbReference type="EMBL" id="SAK48235.1"/>
    </source>
</evidence>
<organism evidence="2 3">
    <name type="scientific">Caballeronia pedi</name>
    <dbReference type="NCBI Taxonomy" id="1777141"/>
    <lineage>
        <taxon>Bacteria</taxon>
        <taxon>Pseudomonadati</taxon>
        <taxon>Pseudomonadota</taxon>
        <taxon>Betaproteobacteria</taxon>
        <taxon>Burkholderiales</taxon>
        <taxon>Burkholderiaceae</taxon>
        <taxon>Caballeronia</taxon>
    </lineage>
</organism>
<protein>
    <submittedName>
        <fullName evidence="2">Glyoxalase/bleomycin resistance protein/dioxygenase</fullName>
    </submittedName>
</protein>
<name>A0A157ZRW7_9BURK</name>
<gene>
    <name evidence="2" type="ORF">AWB80_01198</name>
</gene>
<proteinExistence type="predicted"/>
<dbReference type="PANTHER" id="PTHR47802">
    <property type="entry name" value="GLYOXALASE FAMILY PROTEIN, EXPRESSED"/>
    <property type="match status" value="1"/>
</dbReference>
<dbReference type="InterPro" id="IPR037523">
    <property type="entry name" value="VOC_core"/>
</dbReference>
<feature type="domain" description="VOC" evidence="1">
    <location>
        <begin position="5"/>
        <end position="129"/>
    </location>
</feature>
<reference evidence="2" key="1">
    <citation type="submission" date="2016-01" db="EMBL/GenBank/DDBJ databases">
        <authorList>
            <person name="Peeters C."/>
        </authorList>
    </citation>
    <scope>NUCLEOTIDE SEQUENCE [LARGE SCALE GENOMIC DNA]</scope>
    <source>
        <strain evidence="2">LMG 29323</strain>
    </source>
</reference>
<dbReference type="RefSeq" id="WP_061173742.1">
    <property type="nucleotide sequence ID" value="NZ_FCOE02000003.1"/>
</dbReference>
<dbReference type="InterPro" id="IPR004360">
    <property type="entry name" value="Glyas_Fos-R_dOase_dom"/>
</dbReference>
<sequence>MIVFELFHIAIKTADLEATVNFYTKVVGLKEFDRPRFKFPGAWLGVPGPTGKPIIHIYAGEPALAGGDSVAVGTAAIDHVSLSAVGYHDVLANVKKYGVDWRENEVPGGSIWQFFIYDPNGVLLEFTFDGTREKGEKPDMSPGRAYRAGESFFNPENYNALTATYSK</sequence>
<dbReference type="SUPFAM" id="SSF54593">
    <property type="entry name" value="Glyoxalase/Bleomycin resistance protein/Dihydroxybiphenyl dioxygenase"/>
    <property type="match status" value="1"/>
</dbReference>
<dbReference type="STRING" id="1777141.AWB80_01198"/>
<dbReference type="PROSITE" id="PS51819">
    <property type="entry name" value="VOC"/>
    <property type="match status" value="1"/>
</dbReference>
<evidence type="ECO:0000313" key="3">
    <source>
        <dbReference type="Proteomes" id="UP000054911"/>
    </source>
</evidence>
<dbReference type="EMBL" id="FCOE02000003">
    <property type="protein sequence ID" value="SAK48235.1"/>
    <property type="molecule type" value="Genomic_DNA"/>
</dbReference>
<keyword evidence="3" id="KW-1185">Reference proteome</keyword>
<dbReference type="GO" id="GO:0051213">
    <property type="term" value="F:dioxygenase activity"/>
    <property type="evidence" value="ECO:0007669"/>
    <property type="project" value="UniProtKB-KW"/>
</dbReference>